<sequence length="81" mass="9210">GSYHSVRFLNIQSYIDRLGSFIRKKTSPAAQFDYIDSTAFVNKISSTQVYNFDNGDDSIIHITDLFFYSLSKHNIPLLVGT</sequence>
<organism evidence="1 2">
    <name type="scientific">Rotaria magnacalcarata</name>
    <dbReference type="NCBI Taxonomy" id="392030"/>
    <lineage>
        <taxon>Eukaryota</taxon>
        <taxon>Metazoa</taxon>
        <taxon>Spiralia</taxon>
        <taxon>Gnathifera</taxon>
        <taxon>Rotifera</taxon>
        <taxon>Eurotatoria</taxon>
        <taxon>Bdelloidea</taxon>
        <taxon>Philodinida</taxon>
        <taxon>Philodinidae</taxon>
        <taxon>Rotaria</taxon>
    </lineage>
</organism>
<name>A0A8S3BIR8_9BILA</name>
<protein>
    <submittedName>
        <fullName evidence="1">Uncharacterized protein</fullName>
    </submittedName>
</protein>
<comment type="caution">
    <text evidence="1">The sequence shown here is derived from an EMBL/GenBank/DDBJ whole genome shotgun (WGS) entry which is preliminary data.</text>
</comment>
<dbReference type="Proteomes" id="UP000676336">
    <property type="component" value="Unassembled WGS sequence"/>
</dbReference>
<evidence type="ECO:0000313" key="2">
    <source>
        <dbReference type="Proteomes" id="UP000676336"/>
    </source>
</evidence>
<reference evidence="1" key="1">
    <citation type="submission" date="2021-02" db="EMBL/GenBank/DDBJ databases">
        <authorList>
            <person name="Nowell W R."/>
        </authorList>
    </citation>
    <scope>NUCLEOTIDE SEQUENCE</scope>
</reference>
<evidence type="ECO:0000313" key="1">
    <source>
        <dbReference type="EMBL" id="CAF4835955.1"/>
    </source>
</evidence>
<proteinExistence type="predicted"/>
<feature type="non-terminal residue" evidence="1">
    <location>
        <position position="1"/>
    </location>
</feature>
<accession>A0A8S3BIR8</accession>
<dbReference type="AlphaFoldDB" id="A0A8S3BIR8"/>
<gene>
    <name evidence="1" type="ORF">SMN809_LOCUS48705</name>
</gene>
<dbReference type="EMBL" id="CAJOBI010157122">
    <property type="protein sequence ID" value="CAF4835955.1"/>
    <property type="molecule type" value="Genomic_DNA"/>
</dbReference>
<feature type="non-terminal residue" evidence="1">
    <location>
        <position position="81"/>
    </location>
</feature>